<keyword evidence="6 9" id="KW-0472">Membrane</keyword>
<evidence type="ECO:0000256" key="6">
    <source>
        <dbReference type="ARBA" id="ARBA00023136"/>
    </source>
</evidence>
<evidence type="ECO:0000313" key="11">
    <source>
        <dbReference type="Proteomes" id="UP000694564"/>
    </source>
</evidence>
<dbReference type="GO" id="GO:1902230">
    <property type="term" value="P:negative regulation of intrinsic apoptotic signaling pathway in response to DNA damage"/>
    <property type="evidence" value="ECO:0007669"/>
    <property type="project" value="Ensembl"/>
</dbReference>
<dbReference type="Pfam" id="PF10268">
    <property type="entry name" value="Tmemb_161AB"/>
    <property type="match status" value="1"/>
</dbReference>
<dbReference type="PANTHER" id="PTHR13624">
    <property type="entry name" value="RE42071P"/>
    <property type="match status" value="1"/>
</dbReference>
<dbReference type="Ensembl" id="ENSSVLT00005023939.1">
    <property type="protein sequence ID" value="ENSSVLP00005021491.1"/>
    <property type="gene ID" value="ENSSVLG00005017057.1"/>
</dbReference>
<reference evidence="10" key="2">
    <citation type="submission" date="2025-09" db="UniProtKB">
        <authorList>
            <consortium name="Ensembl"/>
        </authorList>
    </citation>
    <scope>IDENTIFICATION</scope>
</reference>
<accession>A0A8D2DAK7</accession>
<name>A0A8D2DAK7_SCIVU</name>
<comment type="similarity">
    <text evidence="2">Belongs to the TMEM161 family.</text>
</comment>
<dbReference type="GO" id="GO:0032526">
    <property type="term" value="P:response to retinoic acid"/>
    <property type="evidence" value="ECO:0007669"/>
    <property type="project" value="Ensembl"/>
</dbReference>
<gene>
    <name evidence="10" type="primary">TMEM161A</name>
</gene>
<keyword evidence="3 9" id="KW-0812">Transmembrane</keyword>
<feature type="transmembrane region" description="Helical" evidence="9">
    <location>
        <begin position="221"/>
        <end position="240"/>
    </location>
</feature>
<evidence type="ECO:0000256" key="2">
    <source>
        <dbReference type="ARBA" id="ARBA00009706"/>
    </source>
</evidence>
<dbReference type="GO" id="GO:0034644">
    <property type="term" value="P:cellular response to UV"/>
    <property type="evidence" value="ECO:0007669"/>
    <property type="project" value="Ensembl"/>
</dbReference>
<evidence type="ECO:0000256" key="1">
    <source>
        <dbReference type="ARBA" id="ARBA00004141"/>
    </source>
</evidence>
<dbReference type="AlphaFoldDB" id="A0A8D2DAK7"/>
<feature type="transmembrane region" description="Helical" evidence="9">
    <location>
        <begin position="141"/>
        <end position="159"/>
    </location>
</feature>
<evidence type="ECO:0000256" key="8">
    <source>
        <dbReference type="ARBA" id="ARBA00040182"/>
    </source>
</evidence>
<evidence type="ECO:0000256" key="7">
    <source>
        <dbReference type="ARBA" id="ARBA00023180"/>
    </source>
</evidence>
<dbReference type="OrthoDB" id="784140at2759"/>
<dbReference type="InterPro" id="IPR019395">
    <property type="entry name" value="Transmembrane_161A/B"/>
</dbReference>
<evidence type="ECO:0000313" key="10">
    <source>
        <dbReference type="Ensembl" id="ENSSVLP00005021491.1"/>
    </source>
</evidence>
<evidence type="ECO:0000256" key="3">
    <source>
        <dbReference type="ARBA" id="ARBA00022692"/>
    </source>
</evidence>
<evidence type="ECO:0000256" key="5">
    <source>
        <dbReference type="ARBA" id="ARBA00022989"/>
    </source>
</evidence>
<proteinExistence type="inferred from homology"/>
<dbReference type="GO" id="GO:0016020">
    <property type="term" value="C:membrane"/>
    <property type="evidence" value="ECO:0007669"/>
    <property type="project" value="UniProtKB-SubCell"/>
</dbReference>
<dbReference type="GO" id="GO:0045739">
    <property type="term" value="P:positive regulation of DNA repair"/>
    <property type="evidence" value="ECO:0007669"/>
    <property type="project" value="Ensembl"/>
</dbReference>
<organism evidence="10 11">
    <name type="scientific">Sciurus vulgaris</name>
    <name type="common">Eurasian red squirrel</name>
    <dbReference type="NCBI Taxonomy" id="55149"/>
    <lineage>
        <taxon>Eukaryota</taxon>
        <taxon>Metazoa</taxon>
        <taxon>Chordata</taxon>
        <taxon>Craniata</taxon>
        <taxon>Vertebrata</taxon>
        <taxon>Euteleostomi</taxon>
        <taxon>Mammalia</taxon>
        <taxon>Eutheria</taxon>
        <taxon>Euarchontoglires</taxon>
        <taxon>Glires</taxon>
        <taxon>Rodentia</taxon>
        <taxon>Sciuromorpha</taxon>
        <taxon>Sciuridae</taxon>
        <taxon>Sciurinae</taxon>
        <taxon>Sciurini</taxon>
        <taxon>Sciurus</taxon>
    </lineage>
</organism>
<evidence type="ECO:0000256" key="4">
    <source>
        <dbReference type="ARBA" id="ARBA00022729"/>
    </source>
</evidence>
<feature type="transmembrane region" description="Helical" evidence="9">
    <location>
        <begin position="108"/>
        <end position="129"/>
    </location>
</feature>
<keyword evidence="4" id="KW-0732">Signal</keyword>
<evidence type="ECO:0000256" key="9">
    <source>
        <dbReference type="SAM" id="Phobius"/>
    </source>
</evidence>
<sequence>MPREPVQLVVTLLTATLMHRLAPHCSFARWLLCNGSLFRYKHPSEEELRALAGKQKPRGRKERWANGLSEDKPLLVPRDAPFQLETCPLTTVDAYYYLLGPAKETNIAVFWCLLTVAFSVKVFLTVTRLYFSAEGGGERSVCFTFAFLFLILSMLVQVVREETLELGLEPGLASMTQNLEPLLKKQGWDWAQAGHRVGLAVAGSVLGTHRDALTMSEDRPMLQLLLHTSFLSPLFILWLWTKPIARDFLHQAPIGGKPFSLLSDSAFDSLRLWVLVALCLLRLAVTRPHLQAYLCLAKARVEQLREMRPAGIEVVRVYCYVTVVSLQYLTPLILTLNCTLLLKSLGGYSWGLGPVPTLPLARTSASTDPVNPGEDEAQQTAARIAGALGGLLTPLFLRGILTYLIWWTAACQLLSSLFGLYFHQQLAGS</sequence>
<keyword evidence="5 9" id="KW-1133">Transmembrane helix</keyword>
<feature type="transmembrane region" description="Helical" evidence="9">
    <location>
        <begin position="317"/>
        <end position="342"/>
    </location>
</feature>
<comment type="subcellular location">
    <subcellularLocation>
        <location evidence="1">Membrane</location>
        <topology evidence="1">Multi-pass membrane protein</topology>
    </subcellularLocation>
</comment>
<dbReference type="Proteomes" id="UP000694564">
    <property type="component" value="Chromosome 16"/>
</dbReference>
<dbReference type="GeneTree" id="ENSGT00390000000672"/>
<reference evidence="10" key="1">
    <citation type="submission" date="2025-08" db="UniProtKB">
        <authorList>
            <consortium name="Ensembl"/>
        </authorList>
    </citation>
    <scope>IDENTIFICATION</scope>
</reference>
<feature type="transmembrane region" description="Helical" evidence="9">
    <location>
        <begin position="400"/>
        <end position="422"/>
    </location>
</feature>
<keyword evidence="7" id="KW-0325">Glycoprotein</keyword>
<dbReference type="PANTHER" id="PTHR13624:SF4">
    <property type="entry name" value="TRANSMEMBRANE PROTEIN 161A"/>
    <property type="match status" value="1"/>
</dbReference>
<keyword evidence="11" id="KW-1185">Reference proteome</keyword>
<protein>
    <recommendedName>
        <fullName evidence="8">Transmembrane protein 161A</fullName>
    </recommendedName>
</protein>
<dbReference type="GO" id="GO:0034599">
    <property type="term" value="P:cellular response to oxidative stress"/>
    <property type="evidence" value="ECO:0007669"/>
    <property type="project" value="Ensembl"/>
</dbReference>